<sequence>MDLSKNQNYIAYQNNLAEISNQQQILYNNYDNLKKNNQEIYSLSRQFQTLNSAYRDQSQLVTTNYYNYIVLFFVALLLLFLFLRFSEKQSGGGNGIHLDKNIIFYFVFVIFIFVVFNIFTRKN</sequence>
<reference evidence="2" key="1">
    <citation type="journal article" date="2020" name="Nature">
        <title>Giant virus diversity and host interactions through global metagenomics.</title>
        <authorList>
            <person name="Schulz F."/>
            <person name="Roux S."/>
            <person name="Paez-Espino D."/>
            <person name="Jungbluth S."/>
            <person name="Walsh D.A."/>
            <person name="Denef V.J."/>
            <person name="McMahon K.D."/>
            <person name="Konstantinidis K.T."/>
            <person name="Eloe-Fadrosh E.A."/>
            <person name="Kyrpides N.C."/>
            <person name="Woyke T."/>
        </authorList>
    </citation>
    <scope>NUCLEOTIDE SEQUENCE</scope>
    <source>
        <strain evidence="2">GVMAG-S-1101165-79</strain>
    </source>
</reference>
<keyword evidence="1" id="KW-1133">Transmembrane helix</keyword>
<name>A0A6C0ARX0_9ZZZZ</name>
<proteinExistence type="predicted"/>
<evidence type="ECO:0000313" key="2">
    <source>
        <dbReference type="EMBL" id="QHS82041.1"/>
    </source>
</evidence>
<protein>
    <submittedName>
        <fullName evidence="2">Uncharacterized protein</fullName>
    </submittedName>
</protein>
<keyword evidence="1" id="KW-0472">Membrane</keyword>
<dbReference type="EMBL" id="MN740762">
    <property type="protein sequence ID" value="QHS82041.1"/>
    <property type="molecule type" value="Genomic_DNA"/>
</dbReference>
<feature type="transmembrane region" description="Helical" evidence="1">
    <location>
        <begin position="65"/>
        <end position="82"/>
    </location>
</feature>
<dbReference type="AlphaFoldDB" id="A0A6C0ARX0"/>
<organism evidence="2">
    <name type="scientific">viral metagenome</name>
    <dbReference type="NCBI Taxonomy" id="1070528"/>
    <lineage>
        <taxon>unclassified sequences</taxon>
        <taxon>metagenomes</taxon>
        <taxon>organismal metagenomes</taxon>
    </lineage>
</organism>
<feature type="transmembrane region" description="Helical" evidence="1">
    <location>
        <begin position="102"/>
        <end position="120"/>
    </location>
</feature>
<keyword evidence="1" id="KW-0812">Transmembrane</keyword>
<evidence type="ECO:0000256" key="1">
    <source>
        <dbReference type="SAM" id="Phobius"/>
    </source>
</evidence>
<accession>A0A6C0ARX0</accession>